<dbReference type="PANTHER" id="PTHR32332">
    <property type="entry name" value="2-NITROPROPANE DIOXYGENASE"/>
    <property type="match status" value="1"/>
</dbReference>
<dbReference type="SUPFAM" id="SSF51412">
    <property type="entry name" value="Inosine monophosphate dehydrogenase (IMPDH)"/>
    <property type="match status" value="1"/>
</dbReference>
<dbReference type="EMBL" id="CAFBPW010000151">
    <property type="protein sequence ID" value="CAB5036529.1"/>
    <property type="molecule type" value="Genomic_DNA"/>
</dbReference>
<dbReference type="AlphaFoldDB" id="A0A6J7N0T5"/>
<dbReference type="Pfam" id="PF03060">
    <property type="entry name" value="NMO"/>
    <property type="match status" value="1"/>
</dbReference>
<sequence>MTDLDQTLVANFDRTRPAALRTAACELFGVEYPIVQTGMGWVSGAQLTAATSAAGGLGILASATMTLEELGQAIKKVKARTDKPFGVNLLPNQPDAAQRLDLIISEHVPVASFAAAPKADQVSKLSDAGVVTIVTVGAKRHAEKVAAMGVKAVIAQGGEGGGHTGTIPTSLLLPQVVDGVGGSEVVVLGAGGFFDGRGLVAALAYGAHGVAMGTRFLLTAESQVPDSITEIYMQTPLTGTVVTTAIDGAPQRVIRTAMIDALEKSPGLLRFPRAAGNALQFARQAGVSLPALVKTGLEMKKDQELTWAQVALAANAPMMTKATMVDGDAQVGILPTGQVVGAIEDLPKVEDLLERIMSEAEECLERLSASE</sequence>
<dbReference type="GO" id="GO:0018580">
    <property type="term" value="F:nitronate monooxygenase activity"/>
    <property type="evidence" value="ECO:0007669"/>
    <property type="project" value="InterPro"/>
</dbReference>
<name>A0A6J7N0T5_9ZZZZ</name>
<dbReference type="EMBL" id="CAFBOG010000135">
    <property type="protein sequence ID" value="CAB4986856.1"/>
    <property type="molecule type" value="Genomic_DNA"/>
</dbReference>
<dbReference type="Gene3D" id="3.20.20.70">
    <property type="entry name" value="Aldolase class I"/>
    <property type="match status" value="1"/>
</dbReference>
<gene>
    <name evidence="4" type="ORF">UFOPK3046_01075</name>
    <name evidence="5" type="ORF">UFOPK3914_01366</name>
    <name evidence="6" type="ORF">UFOPK4173_01254</name>
</gene>
<dbReference type="InterPro" id="IPR004136">
    <property type="entry name" value="NMO"/>
</dbReference>
<evidence type="ECO:0000256" key="1">
    <source>
        <dbReference type="ARBA" id="ARBA00022630"/>
    </source>
</evidence>
<proteinExistence type="predicted"/>
<dbReference type="CDD" id="cd04730">
    <property type="entry name" value="NPD_like"/>
    <property type="match status" value="1"/>
</dbReference>
<evidence type="ECO:0000313" key="6">
    <source>
        <dbReference type="EMBL" id="CAB5036529.1"/>
    </source>
</evidence>
<evidence type="ECO:0000313" key="4">
    <source>
        <dbReference type="EMBL" id="CAB4809832.1"/>
    </source>
</evidence>
<accession>A0A6J7N0T5</accession>
<evidence type="ECO:0000313" key="5">
    <source>
        <dbReference type="EMBL" id="CAB4986856.1"/>
    </source>
</evidence>
<dbReference type="EMBL" id="CAFAAQ010000090">
    <property type="protein sequence ID" value="CAB4809832.1"/>
    <property type="molecule type" value="Genomic_DNA"/>
</dbReference>
<keyword evidence="1" id="KW-0285">Flavoprotein</keyword>
<dbReference type="PANTHER" id="PTHR32332:SF20">
    <property type="entry name" value="2-NITROPROPANE DIOXYGENASE-LIKE PROTEIN"/>
    <property type="match status" value="1"/>
</dbReference>
<evidence type="ECO:0000256" key="3">
    <source>
        <dbReference type="ARBA" id="ARBA00023002"/>
    </source>
</evidence>
<dbReference type="InterPro" id="IPR013785">
    <property type="entry name" value="Aldolase_TIM"/>
</dbReference>
<reference evidence="5" key="1">
    <citation type="submission" date="2020-05" db="EMBL/GenBank/DDBJ databases">
        <authorList>
            <person name="Chiriac C."/>
            <person name="Salcher M."/>
            <person name="Ghai R."/>
            <person name="Kavagutti S V."/>
        </authorList>
    </citation>
    <scope>NUCLEOTIDE SEQUENCE</scope>
</reference>
<keyword evidence="2" id="KW-0288">FMN</keyword>
<protein>
    <submittedName>
        <fullName evidence="5">Unannotated protein</fullName>
    </submittedName>
</protein>
<keyword evidence="3" id="KW-0560">Oxidoreductase</keyword>
<evidence type="ECO:0000256" key="2">
    <source>
        <dbReference type="ARBA" id="ARBA00022643"/>
    </source>
</evidence>
<organism evidence="5">
    <name type="scientific">freshwater metagenome</name>
    <dbReference type="NCBI Taxonomy" id="449393"/>
    <lineage>
        <taxon>unclassified sequences</taxon>
        <taxon>metagenomes</taxon>
        <taxon>ecological metagenomes</taxon>
    </lineage>
</organism>